<feature type="non-terminal residue" evidence="4">
    <location>
        <position position="1"/>
    </location>
</feature>
<protein>
    <recommendedName>
        <fullName evidence="3">RRM domain-containing protein</fullName>
    </recommendedName>
</protein>
<evidence type="ECO:0000259" key="3">
    <source>
        <dbReference type="PROSITE" id="PS50102"/>
    </source>
</evidence>
<dbReference type="InterPro" id="IPR005174">
    <property type="entry name" value="KIB1-4_b-propeller"/>
</dbReference>
<dbReference type="SUPFAM" id="SSF54928">
    <property type="entry name" value="RNA-binding domain, RBD"/>
    <property type="match status" value="1"/>
</dbReference>
<dbReference type="EMBL" id="RWGY01000029">
    <property type="protein sequence ID" value="TVU18830.1"/>
    <property type="molecule type" value="Genomic_DNA"/>
</dbReference>
<evidence type="ECO:0000313" key="4">
    <source>
        <dbReference type="EMBL" id="TVU18830.1"/>
    </source>
</evidence>
<dbReference type="Pfam" id="PF00076">
    <property type="entry name" value="RRM_1"/>
    <property type="match status" value="1"/>
</dbReference>
<reference evidence="4 5" key="1">
    <citation type="journal article" date="2019" name="Sci. Rep.">
        <title>A high-quality genome of Eragrostis curvula grass provides insights into Poaceae evolution and supports new strategies to enhance forage quality.</title>
        <authorList>
            <person name="Carballo J."/>
            <person name="Santos B.A.C.M."/>
            <person name="Zappacosta D."/>
            <person name="Garbus I."/>
            <person name="Selva J.P."/>
            <person name="Gallo C.A."/>
            <person name="Diaz A."/>
            <person name="Albertini E."/>
            <person name="Caccamo M."/>
            <person name="Echenique V."/>
        </authorList>
    </citation>
    <scope>NUCLEOTIDE SEQUENCE [LARGE SCALE GENOMIC DNA]</scope>
    <source>
        <strain evidence="5">cv. Victoria</strain>
        <tissue evidence="4">Leaf</tissue>
    </source>
</reference>
<dbReference type="GO" id="GO:0003729">
    <property type="term" value="F:mRNA binding"/>
    <property type="evidence" value="ECO:0007669"/>
    <property type="project" value="TreeGrafter"/>
</dbReference>
<evidence type="ECO:0000256" key="2">
    <source>
        <dbReference type="PROSITE-ProRule" id="PRU00176"/>
    </source>
</evidence>
<dbReference type="PROSITE" id="PS50102">
    <property type="entry name" value="RRM"/>
    <property type="match status" value="1"/>
</dbReference>
<dbReference type="InterPro" id="IPR000504">
    <property type="entry name" value="RRM_dom"/>
</dbReference>
<keyword evidence="5" id="KW-1185">Reference proteome</keyword>
<dbReference type="AlphaFoldDB" id="A0A5J9U6T5"/>
<keyword evidence="1 2" id="KW-0694">RNA-binding</keyword>
<dbReference type="Gene3D" id="3.30.70.330">
    <property type="match status" value="1"/>
</dbReference>
<name>A0A5J9U6T5_9POAL</name>
<sequence length="441" mass="49415">MAPSAARRRRPPQGPRRLLRTEIKKVRDRGWAIIVDDGAAAAFTDADRPVTNGSQADPLAGSASNSIALPPYPDAIKSCVLRAASVVRSDGTVFHYAFGREAWQSFRVSVFTELLHPGDADWTIVTRDDNFVHNGYVHSCCLAYHDGEIVQCHDSWWTVMSTTKVGRGGRWSGCIGNEAGKNLLSSYLVVSRGELLWVFVQVNTDSHYYRGLASEPGSLLSDAMVVSVYALQCEGGEPRWIKRDSRSFADRVFFLGQECSFAINADQFGIGGCAYFADQMPLEHEDKVLLEQPRVYKYSFVDGMSAFVEQLQWISTGRMWLTPKPIISSTEVIDEMHVIKYPDISIRVQEIRKKLQFGAYFRIYVGNLPRKVDSSQLREFFSKHGKVADARVILDTNNSRSRGFGFVTMATTLDKEPAHAIAMLHGQCLDQRRLIVKMANQ</sequence>
<accession>A0A5J9U6T5</accession>
<evidence type="ECO:0000256" key="1">
    <source>
        <dbReference type="ARBA" id="ARBA00022884"/>
    </source>
</evidence>
<dbReference type="Pfam" id="PF03478">
    <property type="entry name" value="Beta-prop_KIB1-4"/>
    <property type="match status" value="1"/>
</dbReference>
<dbReference type="Proteomes" id="UP000324897">
    <property type="component" value="Chromosome 7"/>
</dbReference>
<gene>
    <name evidence="4" type="ORF">EJB05_34945</name>
</gene>
<dbReference type="PANTHER" id="PTHR48025">
    <property type="entry name" value="OS02G0815200 PROTEIN"/>
    <property type="match status" value="1"/>
</dbReference>
<organism evidence="4 5">
    <name type="scientific">Eragrostis curvula</name>
    <name type="common">weeping love grass</name>
    <dbReference type="NCBI Taxonomy" id="38414"/>
    <lineage>
        <taxon>Eukaryota</taxon>
        <taxon>Viridiplantae</taxon>
        <taxon>Streptophyta</taxon>
        <taxon>Embryophyta</taxon>
        <taxon>Tracheophyta</taxon>
        <taxon>Spermatophyta</taxon>
        <taxon>Magnoliopsida</taxon>
        <taxon>Liliopsida</taxon>
        <taxon>Poales</taxon>
        <taxon>Poaceae</taxon>
        <taxon>PACMAD clade</taxon>
        <taxon>Chloridoideae</taxon>
        <taxon>Eragrostideae</taxon>
        <taxon>Eragrostidinae</taxon>
        <taxon>Eragrostis</taxon>
    </lineage>
</organism>
<dbReference type="Gramene" id="TVU18830">
    <property type="protein sequence ID" value="TVU18830"/>
    <property type="gene ID" value="EJB05_34945"/>
</dbReference>
<dbReference type="InterPro" id="IPR035979">
    <property type="entry name" value="RBD_domain_sf"/>
</dbReference>
<comment type="caution">
    <text evidence="4">The sequence shown here is derived from an EMBL/GenBank/DDBJ whole genome shotgun (WGS) entry which is preliminary data.</text>
</comment>
<feature type="domain" description="RRM" evidence="3">
    <location>
        <begin position="361"/>
        <end position="441"/>
    </location>
</feature>
<dbReference type="InterPro" id="IPR012677">
    <property type="entry name" value="Nucleotide-bd_a/b_plait_sf"/>
</dbReference>
<dbReference type="OrthoDB" id="694843at2759"/>
<dbReference type="SMART" id="SM00360">
    <property type="entry name" value="RRM"/>
    <property type="match status" value="1"/>
</dbReference>
<dbReference type="PANTHER" id="PTHR48025:SF1">
    <property type="entry name" value="RRM DOMAIN-CONTAINING PROTEIN"/>
    <property type="match status" value="1"/>
</dbReference>
<dbReference type="InterPro" id="IPR050502">
    <property type="entry name" value="Euk_RNA-bind_prot"/>
</dbReference>
<dbReference type="GO" id="GO:0005634">
    <property type="term" value="C:nucleus"/>
    <property type="evidence" value="ECO:0007669"/>
    <property type="project" value="TreeGrafter"/>
</dbReference>
<proteinExistence type="predicted"/>
<evidence type="ECO:0000313" key="5">
    <source>
        <dbReference type="Proteomes" id="UP000324897"/>
    </source>
</evidence>